<keyword evidence="2" id="KW-1185">Reference proteome</keyword>
<gene>
    <name evidence="1" type="ORF">PISMIDRAFT_222226</name>
</gene>
<dbReference type="HOGENOM" id="CLU_2979954_0_0_1"/>
<evidence type="ECO:0000313" key="2">
    <source>
        <dbReference type="Proteomes" id="UP000054018"/>
    </source>
</evidence>
<dbReference type="AlphaFoldDB" id="A0A0C9ZC70"/>
<accession>A0A0C9ZC70</accession>
<sequence>MQCGYNSPLADKTIPVTSRTTISLERCLLSRSLPRSFPSFPDLYIGSGSGKSWEESAR</sequence>
<name>A0A0C9ZC70_9AGAM</name>
<proteinExistence type="predicted"/>
<organism evidence="1 2">
    <name type="scientific">Pisolithus microcarpus 441</name>
    <dbReference type="NCBI Taxonomy" id="765257"/>
    <lineage>
        <taxon>Eukaryota</taxon>
        <taxon>Fungi</taxon>
        <taxon>Dikarya</taxon>
        <taxon>Basidiomycota</taxon>
        <taxon>Agaricomycotina</taxon>
        <taxon>Agaricomycetes</taxon>
        <taxon>Agaricomycetidae</taxon>
        <taxon>Boletales</taxon>
        <taxon>Sclerodermatineae</taxon>
        <taxon>Pisolithaceae</taxon>
        <taxon>Pisolithus</taxon>
    </lineage>
</organism>
<dbReference type="EMBL" id="KN833824">
    <property type="protein sequence ID" value="KIK17558.1"/>
    <property type="molecule type" value="Genomic_DNA"/>
</dbReference>
<reference evidence="1 2" key="1">
    <citation type="submission" date="2014-04" db="EMBL/GenBank/DDBJ databases">
        <authorList>
            <consortium name="DOE Joint Genome Institute"/>
            <person name="Kuo A."/>
            <person name="Kohler A."/>
            <person name="Costa M.D."/>
            <person name="Nagy L.G."/>
            <person name="Floudas D."/>
            <person name="Copeland A."/>
            <person name="Barry K.W."/>
            <person name="Cichocki N."/>
            <person name="Veneault-Fourrey C."/>
            <person name="LaButti K."/>
            <person name="Lindquist E.A."/>
            <person name="Lipzen A."/>
            <person name="Lundell T."/>
            <person name="Morin E."/>
            <person name="Murat C."/>
            <person name="Sun H."/>
            <person name="Tunlid A."/>
            <person name="Henrissat B."/>
            <person name="Grigoriev I.V."/>
            <person name="Hibbett D.S."/>
            <person name="Martin F."/>
            <person name="Nordberg H.P."/>
            <person name="Cantor M.N."/>
            <person name="Hua S.X."/>
        </authorList>
    </citation>
    <scope>NUCLEOTIDE SEQUENCE [LARGE SCALE GENOMIC DNA]</scope>
    <source>
        <strain evidence="1 2">441</strain>
    </source>
</reference>
<reference evidence="2" key="2">
    <citation type="submission" date="2015-01" db="EMBL/GenBank/DDBJ databases">
        <title>Evolutionary Origins and Diversification of the Mycorrhizal Mutualists.</title>
        <authorList>
            <consortium name="DOE Joint Genome Institute"/>
            <consortium name="Mycorrhizal Genomics Consortium"/>
            <person name="Kohler A."/>
            <person name="Kuo A."/>
            <person name="Nagy L.G."/>
            <person name="Floudas D."/>
            <person name="Copeland A."/>
            <person name="Barry K.W."/>
            <person name="Cichocki N."/>
            <person name="Veneault-Fourrey C."/>
            <person name="LaButti K."/>
            <person name="Lindquist E.A."/>
            <person name="Lipzen A."/>
            <person name="Lundell T."/>
            <person name="Morin E."/>
            <person name="Murat C."/>
            <person name="Riley R."/>
            <person name="Ohm R."/>
            <person name="Sun H."/>
            <person name="Tunlid A."/>
            <person name="Henrissat B."/>
            <person name="Grigoriev I.V."/>
            <person name="Hibbett D.S."/>
            <person name="Martin F."/>
        </authorList>
    </citation>
    <scope>NUCLEOTIDE SEQUENCE [LARGE SCALE GENOMIC DNA]</scope>
    <source>
        <strain evidence="2">441</strain>
    </source>
</reference>
<protein>
    <submittedName>
        <fullName evidence="1">Uncharacterized protein</fullName>
    </submittedName>
</protein>
<evidence type="ECO:0000313" key="1">
    <source>
        <dbReference type="EMBL" id="KIK17558.1"/>
    </source>
</evidence>
<dbReference type="Proteomes" id="UP000054018">
    <property type="component" value="Unassembled WGS sequence"/>
</dbReference>